<dbReference type="SUPFAM" id="SSF48371">
    <property type="entry name" value="ARM repeat"/>
    <property type="match status" value="1"/>
</dbReference>
<gene>
    <name evidence="1" type="ORF">DPF_0472</name>
</gene>
<dbReference type="InterPro" id="IPR054701">
    <property type="entry name" value="DVU0298-like"/>
</dbReference>
<evidence type="ECO:0000313" key="2">
    <source>
        <dbReference type="Proteomes" id="UP000095200"/>
    </source>
</evidence>
<evidence type="ECO:0008006" key="3">
    <source>
        <dbReference type="Google" id="ProtNLM"/>
    </source>
</evidence>
<dbReference type="AlphaFoldDB" id="A0A194AEL8"/>
<name>A0A194AEL8_9BACT</name>
<protein>
    <recommendedName>
        <fullName evidence="3">PBS lyase</fullName>
    </recommendedName>
</protein>
<dbReference type="EMBL" id="BDFE01000007">
    <property type="protein sequence ID" value="GAU07773.1"/>
    <property type="molecule type" value="Genomic_DNA"/>
</dbReference>
<reference evidence="2" key="1">
    <citation type="submission" date="2016-06" db="EMBL/GenBank/DDBJ databases">
        <title>Draft genome sequence of Desulfoplanes formicivorans strain Pf12B.</title>
        <authorList>
            <person name="Watanabe M."/>
            <person name="Kojima H."/>
            <person name="Fukui M."/>
        </authorList>
    </citation>
    <scope>NUCLEOTIDE SEQUENCE [LARGE SCALE GENOMIC DNA]</scope>
    <source>
        <strain evidence="2">Pf12B</strain>
    </source>
</reference>
<dbReference type="STRING" id="1592317.DPF_0472"/>
<dbReference type="Proteomes" id="UP000095200">
    <property type="component" value="Unassembled WGS sequence"/>
</dbReference>
<dbReference type="NCBIfam" id="NF045662">
    <property type="entry name" value="DVU0298_fam"/>
    <property type="match status" value="1"/>
</dbReference>
<proteinExistence type="predicted"/>
<dbReference type="Gene3D" id="1.25.10.10">
    <property type="entry name" value="Leucine-rich Repeat Variant"/>
    <property type="match status" value="1"/>
</dbReference>
<keyword evidence="2" id="KW-1185">Reference proteome</keyword>
<dbReference type="InterPro" id="IPR016024">
    <property type="entry name" value="ARM-type_fold"/>
</dbReference>
<comment type="caution">
    <text evidence="1">The sequence shown here is derived from an EMBL/GenBank/DDBJ whole genome shotgun (WGS) entry which is preliminary data.</text>
</comment>
<dbReference type="OrthoDB" id="5430983at2"/>
<dbReference type="InterPro" id="IPR011989">
    <property type="entry name" value="ARM-like"/>
</dbReference>
<sequence>MHKTSPSPSRPLSGRTVKKAVFAILGSGNWEERLAELDAYPSEKVIGPLFSALCNSDPLIRWHAITGFGRVMITLTDQAPERARVVMRRFIWNLNDESGGIGWGAPEAMGEIMANVPKLANEFHPVLMHYIFDRDGKPDSFLEHMPLRRGAFWGIGRLLQQRPDLAPKALPLLVKQLQREDDPEIIGLAIRALGFINDINARSVIARFTDDPRQIDVYMDRKLQSVTIGQLARRGLETTPKTL</sequence>
<accession>A0A194AEL8</accession>
<dbReference type="Pfam" id="PF13513">
    <property type="entry name" value="HEAT_EZ"/>
    <property type="match status" value="1"/>
</dbReference>
<evidence type="ECO:0000313" key="1">
    <source>
        <dbReference type="EMBL" id="GAU07773.1"/>
    </source>
</evidence>
<organism evidence="1 2">
    <name type="scientific">Desulfoplanes formicivorans</name>
    <dbReference type="NCBI Taxonomy" id="1592317"/>
    <lineage>
        <taxon>Bacteria</taxon>
        <taxon>Pseudomonadati</taxon>
        <taxon>Thermodesulfobacteriota</taxon>
        <taxon>Desulfovibrionia</taxon>
        <taxon>Desulfovibrionales</taxon>
        <taxon>Desulfoplanaceae</taxon>
        <taxon>Desulfoplanes</taxon>
    </lineage>
</organism>
<dbReference type="RefSeq" id="WP_069857320.1">
    <property type="nucleotide sequence ID" value="NZ_BDFE01000007.1"/>
</dbReference>